<dbReference type="InterPro" id="IPR029063">
    <property type="entry name" value="SAM-dependent_MTases_sf"/>
</dbReference>
<evidence type="ECO:0000313" key="1">
    <source>
        <dbReference type="EMBL" id="RKI94319.1"/>
    </source>
</evidence>
<name>A0A3A9ASY2_9FIRM</name>
<organism evidence="1 2">
    <name type="scientific">Parablautia intestinalis</name>
    <dbReference type="NCBI Taxonomy" id="2320100"/>
    <lineage>
        <taxon>Bacteria</taxon>
        <taxon>Bacillati</taxon>
        <taxon>Bacillota</taxon>
        <taxon>Clostridia</taxon>
        <taxon>Lachnospirales</taxon>
        <taxon>Lachnospiraceae</taxon>
        <taxon>Parablautia</taxon>
    </lineage>
</organism>
<dbReference type="GO" id="GO:0003676">
    <property type="term" value="F:nucleic acid binding"/>
    <property type="evidence" value="ECO:0007669"/>
    <property type="project" value="InterPro"/>
</dbReference>
<evidence type="ECO:0000313" key="2">
    <source>
        <dbReference type="Proteomes" id="UP000280696"/>
    </source>
</evidence>
<reference evidence="1 2" key="1">
    <citation type="submission" date="2018-09" db="EMBL/GenBank/DDBJ databases">
        <title>Murine metabolic-syndrome-specific gut microbial biobank.</title>
        <authorList>
            <person name="Liu C."/>
        </authorList>
    </citation>
    <scope>NUCLEOTIDE SEQUENCE [LARGE SCALE GENOMIC DNA]</scope>
    <source>
        <strain evidence="1 2">0.1xD8-82</strain>
    </source>
</reference>
<proteinExistence type="predicted"/>
<comment type="caution">
    <text evidence="1">The sequence shown here is derived from an EMBL/GenBank/DDBJ whole genome shotgun (WGS) entry which is preliminary data.</text>
</comment>
<dbReference type="SUPFAM" id="SSF53335">
    <property type="entry name" value="S-adenosyl-L-methionine-dependent methyltransferases"/>
    <property type="match status" value="1"/>
</dbReference>
<accession>A0A3A9ASY2</accession>
<dbReference type="CDD" id="cd02440">
    <property type="entry name" value="AdoMet_MTases"/>
    <property type="match status" value="1"/>
</dbReference>
<dbReference type="Proteomes" id="UP000280696">
    <property type="component" value="Unassembled WGS sequence"/>
</dbReference>
<protein>
    <submittedName>
        <fullName evidence="1">Class I SAM-dependent methyltransferase</fullName>
    </submittedName>
</protein>
<dbReference type="AlphaFoldDB" id="A0A3A9ASY2"/>
<gene>
    <name evidence="1" type="ORF">D7V94_01895</name>
</gene>
<keyword evidence="1" id="KW-0808">Transferase</keyword>
<dbReference type="EMBL" id="RAYQ01000001">
    <property type="protein sequence ID" value="RKI94319.1"/>
    <property type="molecule type" value="Genomic_DNA"/>
</dbReference>
<sequence length="199" mass="23291">MEGKEKMSLNTGYLKADRTEESGEQYTPYYAVDPILKYIPKGARVWMPFDSEWSAFYQSFRDKGFLTIRSDISDGLNFFKYEPEEYDCIVSNPPFRHKDAVIKRLYELGKPFAVLLPLNSLQGVARYQYFRQGIQILAFDKRIAFHNPQNMRDYKKGVSFATAYFCRDVLPRDLIIEELTEYKRPLITESEGKANESKI</sequence>
<dbReference type="OrthoDB" id="9774673at2"/>
<keyword evidence="2" id="KW-1185">Reference proteome</keyword>
<dbReference type="InterPro" id="IPR002052">
    <property type="entry name" value="DNA_methylase_N6_adenine_CS"/>
</dbReference>
<dbReference type="GO" id="GO:0008168">
    <property type="term" value="F:methyltransferase activity"/>
    <property type="evidence" value="ECO:0007669"/>
    <property type="project" value="UniProtKB-KW"/>
</dbReference>
<dbReference type="PROSITE" id="PS00092">
    <property type="entry name" value="N6_MTASE"/>
    <property type="match status" value="1"/>
</dbReference>
<keyword evidence="1" id="KW-0489">Methyltransferase</keyword>
<dbReference type="GO" id="GO:0032259">
    <property type="term" value="P:methylation"/>
    <property type="evidence" value="ECO:0007669"/>
    <property type="project" value="UniProtKB-KW"/>
</dbReference>